<dbReference type="PANTHER" id="PTHR33116">
    <property type="entry name" value="REVERSE TRANSCRIPTASE ZINC-BINDING DOMAIN-CONTAINING PROTEIN-RELATED-RELATED"/>
    <property type="match status" value="1"/>
</dbReference>
<dbReference type="InterPro" id="IPR026960">
    <property type="entry name" value="RVT-Znf"/>
</dbReference>
<sequence length="278" mass="32793">MSSRYSPLFGCKLGALPFRYLGIPMQVRKLSNNDRKAVEDCFEKRLSGWKGKLLSTGGRLVLINSVLSNLPMFMLSFFKVPCGVLKKMDYYRSRFYWQNEQHKKKYRLAKWEIMCQPKDRGLGSFVLKNGSQIRFWEDTWLGNQPLKHQYPSLFNIHATVAETLSSSPLNVSLRRALTGNKLIEWHNLVLRTMRIRLTEGADMFKWNLHKTGSFTVRLMYKALINNNIRDIWRARLPLKIKIFMWYLKKSVLLTKDNLRRKNQYGDDTCVFCSRYQTI</sequence>
<name>A0AAQ3U6F2_PASNO</name>
<dbReference type="Pfam" id="PF13966">
    <property type="entry name" value="zf-RVT"/>
    <property type="match status" value="1"/>
</dbReference>
<dbReference type="EMBL" id="CP144751">
    <property type="protein sequence ID" value="WVZ83882.1"/>
    <property type="molecule type" value="Genomic_DNA"/>
</dbReference>
<dbReference type="PANTHER" id="PTHR33116:SF87">
    <property type="entry name" value="OS01G0158850 PROTEIN"/>
    <property type="match status" value="1"/>
</dbReference>
<accession>A0AAQ3U6F2</accession>
<gene>
    <name evidence="2" type="ORF">U9M48_030978</name>
</gene>
<reference evidence="2 3" key="1">
    <citation type="submission" date="2024-02" db="EMBL/GenBank/DDBJ databases">
        <title>High-quality chromosome-scale genome assembly of Pensacola bahiagrass (Paspalum notatum Flugge var. saurae).</title>
        <authorList>
            <person name="Vega J.M."/>
            <person name="Podio M."/>
            <person name="Orjuela J."/>
            <person name="Siena L.A."/>
            <person name="Pessino S.C."/>
            <person name="Combes M.C."/>
            <person name="Mariac C."/>
            <person name="Albertini E."/>
            <person name="Pupilli F."/>
            <person name="Ortiz J.P.A."/>
            <person name="Leblanc O."/>
        </authorList>
    </citation>
    <scope>NUCLEOTIDE SEQUENCE [LARGE SCALE GENOMIC DNA]</scope>
    <source>
        <strain evidence="2">R1</strain>
        <tissue evidence="2">Leaf</tissue>
    </source>
</reference>
<dbReference type="AlphaFoldDB" id="A0AAQ3U6F2"/>
<keyword evidence="3" id="KW-1185">Reference proteome</keyword>
<evidence type="ECO:0000313" key="2">
    <source>
        <dbReference type="EMBL" id="WVZ83882.1"/>
    </source>
</evidence>
<evidence type="ECO:0000313" key="3">
    <source>
        <dbReference type="Proteomes" id="UP001341281"/>
    </source>
</evidence>
<protein>
    <recommendedName>
        <fullName evidence="1">Reverse transcriptase zinc-binding domain-containing protein</fullName>
    </recommendedName>
</protein>
<dbReference type="Proteomes" id="UP001341281">
    <property type="component" value="Chromosome 07"/>
</dbReference>
<organism evidence="2 3">
    <name type="scientific">Paspalum notatum var. saurae</name>
    <dbReference type="NCBI Taxonomy" id="547442"/>
    <lineage>
        <taxon>Eukaryota</taxon>
        <taxon>Viridiplantae</taxon>
        <taxon>Streptophyta</taxon>
        <taxon>Embryophyta</taxon>
        <taxon>Tracheophyta</taxon>
        <taxon>Spermatophyta</taxon>
        <taxon>Magnoliopsida</taxon>
        <taxon>Liliopsida</taxon>
        <taxon>Poales</taxon>
        <taxon>Poaceae</taxon>
        <taxon>PACMAD clade</taxon>
        <taxon>Panicoideae</taxon>
        <taxon>Andropogonodae</taxon>
        <taxon>Paspaleae</taxon>
        <taxon>Paspalinae</taxon>
        <taxon>Paspalum</taxon>
    </lineage>
</organism>
<feature type="domain" description="Reverse transcriptase zinc-binding" evidence="1">
    <location>
        <begin position="214"/>
        <end position="274"/>
    </location>
</feature>
<proteinExistence type="predicted"/>
<evidence type="ECO:0000259" key="1">
    <source>
        <dbReference type="Pfam" id="PF13966"/>
    </source>
</evidence>